<name>A0A401RB72_STRNR</name>
<dbReference type="RefSeq" id="WP_016572215.1">
    <property type="nucleotide sequence ID" value="NZ_BHXC01000007.1"/>
</dbReference>
<sequence>MHTGLKVGIFATALAATFGSAYGVGKAVGPVLPDAPAVRHAGHAERSGGATAPAVPGGLQVAEGGYALDLKTPTVTAGAPSDTGADGVTGGDRGAAGGDHRH</sequence>
<accession>A0A401RB72</accession>
<evidence type="ECO:0000313" key="3">
    <source>
        <dbReference type="Proteomes" id="UP000288351"/>
    </source>
</evidence>
<evidence type="ECO:0000256" key="1">
    <source>
        <dbReference type="SAM" id="MobiDB-lite"/>
    </source>
</evidence>
<comment type="caution">
    <text evidence="2">The sequence shown here is derived from an EMBL/GenBank/DDBJ whole genome shotgun (WGS) entry which is preliminary data.</text>
</comment>
<evidence type="ECO:0000313" key="2">
    <source>
        <dbReference type="EMBL" id="GCB94858.1"/>
    </source>
</evidence>
<organism evidence="2 3">
    <name type="scientific">Streptomyces noursei</name>
    <name type="common">Streptomyces albulus</name>
    <dbReference type="NCBI Taxonomy" id="1971"/>
    <lineage>
        <taxon>Bacteria</taxon>
        <taxon>Bacillati</taxon>
        <taxon>Actinomycetota</taxon>
        <taxon>Actinomycetes</taxon>
        <taxon>Kitasatosporales</taxon>
        <taxon>Streptomycetaceae</taxon>
        <taxon>Streptomyces</taxon>
    </lineage>
</organism>
<dbReference type="Proteomes" id="UP000288351">
    <property type="component" value="Unassembled WGS sequence"/>
</dbReference>
<reference evidence="2 3" key="1">
    <citation type="journal article" date="2019" name="Microbiol. Resour. Announc.">
        <title>Draft Genome Sequence of the Most Traditional epsilon-Poly-l-Lysine Producer, Streptomyces albulus NBRC14147.</title>
        <authorList>
            <person name="Yamanaka K."/>
            <person name="Hamano Y."/>
        </authorList>
    </citation>
    <scope>NUCLEOTIDE SEQUENCE [LARGE SCALE GENOMIC DNA]</scope>
    <source>
        <strain evidence="2 3">NBRC 14147</strain>
    </source>
</reference>
<proteinExistence type="predicted"/>
<protein>
    <submittedName>
        <fullName evidence="2">Uncharacterized protein</fullName>
    </submittedName>
</protein>
<feature type="compositionally biased region" description="Gly residues" evidence="1">
    <location>
        <begin position="87"/>
        <end position="102"/>
    </location>
</feature>
<dbReference type="EMBL" id="BHXC01000007">
    <property type="protein sequence ID" value="GCB94858.1"/>
    <property type="molecule type" value="Genomic_DNA"/>
</dbReference>
<gene>
    <name evidence="2" type="ORF">SALB_07659</name>
</gene>
<feature type="region of interest" description="Disordered" evidence="1">
    <location>
        <begin position="72"/>
        <end position="102"/>
    </location>
</feature>
<dbReference type="AlphaFoldDB" id="A0A401RB72"/>